<sequence>MLGLYARALEVSHIPTAMVTLFPEITDKVGAPRTLHVPFKMGRPCGEPFDFETRKKVVDQLLELLTLPPGTRAIYQDKS</sequence>
<accession>A0ABR8WGA9</accession>
<gene>
    <name evidence="1" type="ORF">H9630_14800</name>
</gene>
<dbReference type="Proteomes" id="UP000658980">
    <property type="component" value="Unassembled WGS sequence"/>
</dbReference>
<dbReference type="EMBL" id="JACSPU010000005">
    <property type="protein sequence ID" value="MBD8016096.1"/>
    <property type="molecule type" value="Genomic_DNA"/>
</dbReference>
<reference evidence="1 2" key="1">
    <citation type="submission" date="2020-08" db="EMBL/GenBank/DDBJ databases">
        <title>A Genomic Blueprint of the Chicken Gut Microbiome.</title>
        <authorList>
            <person name="Gilroy R."/>
            <person name="Ravi A."/>
            <person name="Getino M."/>
            <person name="Pursley I."/>
            <person name="Horton D.L."/>
            <person name="Alikhan N.-F."/>
            <person name="Baker D."/>
            <person name="Gharbi K."/>
            <person name="Hall N."/>
            <person name="Watson M."/>
            <person name="Adriaenssens E.M."/>
            <person name="Foster-Nyarko E."/>
            <person name="Jarju S."/>
            <person name="Secka A."/>
            <person name="Antonio M."/>
            <person name="Oren A."/>
            <person name="Chaudhuri R."/>
            <person name="La Ragione R.M."/>
            <person name="Hildebrand F."/>
            <person name="Pallen M.J."/>
        </authorList>
    </citation>
    <scope>NUCLEOTIDE SEQUENCE [LARGE SCALE GENOMIC DNA]</scope>
    <source>
        <strain evidence="1 2">Sa1BUA13</strain>
    </source>
</reference>
<comment type="caution">
    <text evidence="1">The sequence shown here is derived from an EMBL/GenBank/DDBJ whole genome shotgun (WGS) entry which is preliminary data.</text>
</comment>
<evidence type="ECO:0000313" key="2">
    <source>
        <dbReference type="Proteomes" id="UP000658980"/>
    </source>
</evidence>
<dbReference type="RefSeq" id="WP_191716268.1">
    <property type="nucleotide sequence ID" value="NZ_JACSPU010000005.1"/>
</dbReference>
<organism evidence="1 2">
    <name type="scientific">Planococcus wigleyi</name>
    <dbReference type="NCBI Taxonomy" id="2762216"/>
    <lineage>
        <taxon>Bacteria</taxon>
        <taxon>Bacillati</taxon>
        <taxon>Bacillota</taxon>
        <taxon>Bacilli</taxon>
        <taxon>Bacillales</taxon>
        <taxon>Caryophanaceae</taxon>
        <taxon>Planococcus</taxon>
    </lineage>
</organism>
<name>A0ABR8WGA9_9BACL</name>
<evidence type="ECO:0000313" key="1">
    <source>
        <dbReference type="EMBL" id="MBD8016096.1"/>
    </source>
</evidence>
<protein>
    <recommendedName>
        <fullName evidence="3">Selenoprotein B, glycine/betaine/sarcosine/D-proline reductase family</fullName>
    </recommendedName>
</protein>
<evidence type="ECO:0008006" key="3">
    <source>
        <dbReference type="Google" id="ProtNLM"/>
    </source>
</evidence>
<proteinExistence type="predicted"/>
<keyword evidence="2" id="KW-1185">Reference proteome</keyword>